<evidence type="ECO:0000313" key="1">
    <source>
        <dbReference type="EMBL" id="SDM83919.1"/>
    </source>
</evidence>
<name>A0A1G9WHJ4_9EURY</name>
<dbReference type="EMBL" id="FNIA01000008">
    <property type="protein sequence ID" value="SDM83919.1"/>
    <property type="molecule type" value="Genomic_DNA"/>
</dbReference>
<dbReference type="Proteomes" id="UP000199370">
    <property type="component" value="Unassembled WGS sequence"/>
</dbReference>
<gene>
    <name evidence="1" type="ORF">SAMN05192554_10874</name>
</gene>
<protein>
    <submittedName>
        <fullName evidence="1">Uncharacterized protein</fullName>
    </submittedName>
</protein>
<reference evidence="1 2" key="1">
    <citation type="submission" date="2016-10" db="EMBL/GenBank/DDBJ databases">
        <authorList>
            <person name="de Groot N.N."/>
        </authorList>
    </citation>
    <scope>NUCLEOTIDE SEQUENCE [LARGE SCALE GENOMIC DNA]</scope>
    <source>
        <strain evidence="2">EB21,IBRC-M 10013,KCTC 4048</strain>
    </source>
</reference>
<organism evidence="1 2">
    <name type="scientific">Haloarchaeobius iranensis</name>
    <dbReference type="NCBI Taxonomy" id="996166"/>
    <lineage>
        <taxon>Archaea</taxon>
        <taxon>Methanobacteriati</taxon>
        <taxon>Methanobacteriota</taxon>
        <taxon>Stenosarchaea group</taxon>
        <taxon>Halobacteria</taxon>
        <taxon>Halobacteriales</taxon>
        <taxon>Halorubellaceae</taxon>
        <taxon>Haloarchaeobius</taxon>
    </lineage>
</organism>
<proteinExistence type="predicted"/>
<dbReference type="AlphaFoldDB" id="A0A1G9WHJ4"/>
<keyword evidence="2" id="KW-1185">Reference proteome</keyword>
<sequence length="224" mass="24850">MVSGSSVKQVSRRRLFGILGTTTIGTGTGCLSGRPDLDRDISLAFVRLVNQSREYEREFSIELTYDGGTVLDRKYGEIPPARAPMNILTTTGGSIHYGVLPGGTGVDTDRWHEQLIEAHTITIEDRNRIDSYALEAHLSPPEVVGEFSLWDEINRAENNRRQINDNSLVGISIGMTSSSLSTDYHVFESAEEKALLDEFVEAEQLRQGSRDEYGEDTVDDSAYT</sequence>
<dbReference type="RefSeq" id="WP_139172284.1">
    <property type="nucleotide sequence ID" value="NZ_FNIA01000008.1"/>
</dbReference>
<accession>A0A1G9WHJ4</accession>
<evidence type="ECO:0000313" key="2">
    <source>
        <dbReference type="Proteomes" id="UP000199370"/>
    </source>
</evidence>